<evidence type="ECO:0000313" key="3">
    <source>
        <dbReference type="Proteomes" id="UP000540423"/>
    </source>
</evidence>
<reference evidence="2 3" key="1">
    <citation type="submission" date="2020-08" db="EMBL/GenBank/DDBJ databases">
        <title>Genomic Encyclopedia of Type Strains, Phase IV (KMG-IV): sequencing the most valuable type-strain genomes for metagenomic binning, comparative biology and taxonomic classification.</title>
        <authorList>
            <person name="Goeker M."/>
        </authorList>
    </citation>
    <scope>NUCLEOTIDE SEQUENCE [LARGE SCALE GENOMIC DNA]</scope>
    <source>
        <strain evidence="2 3">DSM 40141</strain>
    </source>
</reference>
<evidence type="ECO:0000313" key="2">
    <source>
        <dbReference type="EMBL" id="MBB6437202.1"/>
    </source>
</evidence>
<organism evidence="2 3">
    <name type="scientific">Streptomyces candidus</name>
    <dbReference type="NCBI Taxonomy" id="67283"/>
    <lineage>
        <taxon>Bacteria</taxon>
        <taxon>Bacillati</taxon>
        <taxon>Actinomycetota</taxon>
        <taxon>Actinomycetes</taxon>
        <taxon>Kitasatosporales</taxon>
        <taxon>Streptomycetaceae</taxon>
        <taxon>Streptomyces</taxon>
    </lineage>
</organism>
<accession>A0A7X0LQL9</accession>
<feature type="compositionally biased region" description="Polar residues" evidence="1">
    <location>
        <begin position="240"/>
        <end position="252"/>
    </location>
</feature>
<evidence type="ECO:0000256" key="1">
    <source>
        <dbReference type="SAM" id="MobiDB-lite"/>
    </source>
</evidence>
<keyword evidence="3" id="KW-1185">Reference proteome</keyword>
<feature type="region of interest" description="Disordered" evidence="1">
    <location>
        <begin position="232"/>
        <end position="252"/>
    </location>
</feature>
<name>A0A7X0LQL9_9ACTN</name>
<dbReference type="AlphaFoldDB" id="A0A7X0LQL9"/>
<dbReference type="RefSeq" id="WP_185032334.1">
    <property type="nucleotide sequence ID" value="NZ_BNBN01000003.1"/>
</dbReference>
<gene>
    <name evidence="2" type="ORF">HNQ79_003685</name>
</gene>
<dbReference type="Proteomes" id="UP000540423">
    <property type="component" value="Unassembled WGS sequence"/>
</dbReference>
<sequence length="252" mass="26078">MTPAAARAALDTARTEAEQARALVEALAEQVRSGDETVTAEQIGEQRELADLADLRVTAAERKLTSAVAADLDARASAAGDNIRALVAEDSTEPLITAVKGVMAAVEALVQAAANREATIHETAAAGVALNGELGWSPDTPWPSDRYGFRAQNTSPVSVMALRQGRAVATPAGELLGIALAAALVGQSGIRQMAADLMTTMPGAVPNRADGVPGLMDALRYTPQEWQALGQAARGEAYGQNRQPITQEASAA</sequence>
<comment type="caution">
    <text evidence="2">The sequence shown here is derived from an EMBL/GenBank/DDBJ whole genome shotgun (WGS) entry which is preliminary data.</text>
</comment>
<protein>
    <submittedName>
        <fullName evidence="2">Uncharacterized protein</fullName>
    </submittedName>
</protein>
<dbReference type="EMBL" id="JACHEM010000009">
    <property type="protein sequence ID" value="MBB6437202.1"/>
    <property type="molecule type" value="Genomic_DNA"/>
</dbReference>
<proteinExistence type="predicted"/>